<evidence type="ECO:0000256" key="1">
    <source>
        <dbReference type="ARBA" id="ARBA00022723"/>
    </source>
</evidence>
<dbReference type="GO" id="GO:0046872">
    <property type="term" value="F:metal ion binding"/>
    <property type="evidence" value="ECO:0007669"/>
    <property type="project" value="UniProtKB-KW"/>
</dbReference>
<dbReference type="InterPro" id="IPR039537">
    <property type="entry name" value="Retrotran_Ty1/copia-like"/>
</dbReference>
<dbReference type="Gene3D" id="3.30.420.10">
    <property type="entry name" value="Ribonuclease H-like superfamily/Ribonuclease H"/>
    <property type="match status" value="1"/>
</dbReference>
<evidence type="ECO:0000313" key="5">
    <source>
        <dbReference type="Proteomes" id="UP000701853"/>
    </source>
</evidence>
<reference evidence="4 5" key="1">
    <citation type="journal article" date="2021" name="bioRxiv">
        <title>The Gossypium anomalum genome as a resource for cotton improvement and evolutionary analysis of hybrid incompatibility.</title>
        <authorList>
            <person name="Grover C.E."/>
            <person name="Yuan D."/>
            <person name="Arick M.A."/>
            <person name="Miller E.R."/>
            <person name="Hu G."/>
            <person name="Peterson D.G."/>
            <person name="Wendel J.F."/>
            <person name="Udall J.A."/>
        </authorList>
    </citation>
    <scope>NUCLEOTIDE SEQUENCE [LARGE SCALE GENOMIC DNA]</scope>
    <source>
        <strain evidence="4">JFW-Udall</strain>
        <tissue evidence="4">Leaf</tissue>
    </source>
</reference>
<organism evidence="4 5">
    <name type="scientific">Gossypium anomalum</name>
    <dbReference type="NCBI Taxonomy" id="47600"/>
    <lineage>
        <taxon>Eukaryota</taxon>
        <taxon>Viridiplantae</taxon>
        <taxon>Streptophyta</taxon>
        <taxon>Embryophyta</taxon>
        <taxon>Tracheophyta</taxon>
        <taxon>Spermatophyta</taxon>
        <taxon>Magnoliopsida</taxon>
        <taxon>eudicotyledons</taxon>
        <taxon>Gunneridae</taxon>
        <taxon>Pentapetalae</taxon>
        <taxon>rosids</taxon>
        <taxon>malvids</taxon>
        <taxon>Malvales</taxon>
        <taxon>Malvaceae</taxon>
        <taxon>Malvoideae</taxon>
        <taxon>Gossypium</taxon>
    </lineage>
</organism>
<proteinExistence type="predicted"/>
<dbReference type="PROSITE" id="PS50994">
    <property type="entry name" value="INTEGRASE"/>
    <property type="match status" value="1"/>
</dbReference>
<keyword evidence="5" id="KW-1185">Reference proteome</keyword>
<name>A0A8J5ZGP0_9ROSI</name>
<sequence>MQGCLSYRKPSDGERHIFVGDGKSVEVEEIGHFRLLLGTGFYLDLKDTFVVPSFRRNLVSVPLLDVFKTYKAEVENQLNKKIKNVRSDRGGKYYGRYDGSGEQCPGPFTKFLEECGIVPQYTMPGSPSMNGVAEDETELLRIWPHEKKLSSKTISSYFIGYSERSRGYKFYDPIIKNIFETGTVTFFEDVEFGGRNKIRDIAFEEELDSNSIPTITFDDVQVLIPIIDQEVNPEPLQDNVEQIPIRNEVIVPEEQTQQPQEQVPLRKSTRERRNAIPDDYIVFLQEHEDNNGMMEDDPINFHQAMKSSNSQKWIDAMKDEYKSMQDNKVWELVPLLEGAKPIGCKRIFKTKRDANGNVERYKARLVAKGYTQKEGIDFTETFSPVSSKDSFRIIMALVAHFDLELHQMDVKTAFLNGDIEETI</sequence>
<keyword evidence="2" id="KW-0378">Hydrolase</keyword>
<dbReference type="Pfam" id="PF07727">
    <property type="entry name" value="RVT_2"/>
    <property type="match status" value="1"/>
</dbReference>
<dbReference type="EMBL" id="JAHUZN010000003">
    <property type="protein sequence ID" value="KAG8498252.1"/>
    <property type="molecule type" value="Genomic_DNA"/>
</dbReference>
<dbReference type="GO" id="GO:0016787">
    <property type="term" value="F:hydrolase activity"/>
    <property type="evidence" value="ECO:0007669"/>
    <property type="project" value="UniProtKB-KW"/>
</dbReference>
<dbReference type="AlphaFoldDB" id="A0A8J5ZGP0"/>
<evidence type="ECO:0000313" key="4">
    <source>
        <dbReference type="EMBL" id="KAG8498252.1"/>
    </source>
</evidence>
<dbReference type="InterPro" id="IPR036397">
    <property type="entry name" value="RNaseH_sf"/>
</dbReference>
<comment type="caution">
    <text evidence="4">The sequence shown here is derived from an EMBL/GenBank/DDBJ whole genome shotgun (WGS) entry which is preliminary data.</text>
</comment>
<dbReference type="Pfam" id="PF25597">
    <property type="entry name" value="SH3_retrovirus"/>
    <property type="match status" value="1"/>
</dbReference>
<dbReference type="PANTHER" id="PTHR42648">
    <property type="entry name" value="TRANSPOSASE, PUTATIVE-RELATED"/>
    <property type="match status" value="1"/>
</dbReference>
<keyword evidence="1" id="KW-0479">Metal-binding</keyword>
<dbReference type="InterPro" id="IPR001584">
    <property type="entry name" value="Integrase_cat-core"/>
</dbReference>
<dbReference type="InterPro" id="IPR057670">
    <property type="entry name" value="SH3_retrovirus"/>
</dbReference>
<accession>A0A8J5ZGP0</accession>
<dbReference type="SUPFAM" id="SSF53098">
    <property type="entry name" value="Ribonuclease H-like"/>
    <property type="match status" value="1"/>
</dbReference>
<dbReference type="InterPro" id="IPR012337">
    <property type="entry name" value="RNaseH-like_sf"/>
</dbReference>
<dbReference type="Proteomes" id="UP000701853">
    <property type="component" value="Chromosome 3"/>
</dbReference>
<feature type="domain" description="Integrase catalytic" evidence="3">
    <location>
        <begin position="6"/>
        <end position="141"/>
    </location>
</feature>
<evidence type="ECO:0000259" key="3">
    <source>
        <dbReference type="PROSITE" id="PS50994"/>
    </source>
</evidence>
<protein>
    <recommendedName>
        <fullName evidence="3">Integrase catalytic domain-containing protein</fullName>
    </recommendedName>
</protein>
<evidence type="ECO:0000256" key="2">
    <source>
        <dbReference type="ARBA" id="ARBA00022801"/>
    </source>
</evidence>
<dbReference type="OrthoDB" id="1935113at2759"/>
<dbReference type="PANTHER" id="PTHR42648:SF28">
    <property type="entry name" value="TRANSPOSON-ENCODED PROTEIN WITH RIBONUCLEASE H-LIKE AND RETROVIRUS ZINC FINGER-LIKE DOMAINS"/>
    <property type="match status" value="1"/>
</dbReference>
<dbReference type="GO" id="GO:0003676">
    <property type="term" value="F:nucleic acid binding"/>
    <property type="evidence" value="ECO:0007669"/>
    <property type="project" value="InterPro"/>
</dbReference>
<gene>
    <name evidence="4" type="ORF">CXB51_007407</name>
</gene>
<dbReference type="InterPro" id="IPR013103">
    <property type="entry name" value="RVT_2"/>
</dbReference>
<dbReference type="GO" id="GO:0015074">
    <property type="term" value="P:DNA integration"/>
    <property type="evidence" value="ECO:0007669"/>
    <property type="project" value="InterPro"/>
</dbReference>